<gene>
    <name evidence="1" type="ORF">PsorP6_001855</name>
</gene>
<evidence type="ECO:0000313" key="2">
    <source>
        <dbReference type="Proteomes" id="UP001163321"/>
    </source>
</evidence>
<evidence type="ECO:0000313" key="1">
    <source>
        <dbReference type="EMBL" id="KAI9922596.1"/>
    </source>
</evidence>
<proteinExistence type="predicted"/>
<name>A0ACC0WY27_9STRA</name>
<reference evidence="1 2" key="1">
    <citation type="journal article" date="2022" name="bioRxiv">
        <title>The genome of the oomycete Peronosclerospora sorghi, a cosmopolitan pathogen of maize and sorghum, is inflated with dispersed pseudogenes.</title>
        <authorList>
            <person name="Fletcher K."/>
            <person name="Martin F."/>
            <person name="Isakeit T."/>
            <person name="Cavanaugh K."/>
            <person name="Magill C."/>
            <person name="Michelmore R."/>
        </authorList>
    </citation>
    <scope>NUCLEOTIDE SEQUENCE [LARGE SCALE GENOMIC DNA]</scope>
    <source>
        <strain evidence="1">P6</strain>
    </source>
</reference>
<organism evidence="1 2">
    <name type="scientific">Peronosclerospora sorghi</name>
    <dbReference type="NCBI Taxonomy" id="230839"/>
    <lineage>
        <taxon>Eukaryota</taxon>
        <taxon>Sar</taxon>
        <taxon>Stramenopiles</taxon>
        <taxon>Oomycota</taxon>
        <taxon>Peronosporomycetes</taxon>
        <taxon>Peronosporales</taxon>
        <taxon>Peronosporaceae</taxon>
        <taxon>Peronosclerospora</taxon>
    </lineage>
</organism>
<sequence length="211" mass="24111">MTKTLSTSALTPSLRVSACNHLFVEARTVTLRMADINDFFICKLCKGYFRDPYTAKECLHTCTSFTDSNSAMAAFEGTMCISHKQTHVQRAASIWVPNRAPNLCKPDPAIKELTDKYLPDYRAKEEEEERKFYASFGIKRKRSETPRAHRHTTFKINRSLGPSSPGHMIQFELHPQRGSVSELHDVKNMVPRLFHVISILQPRYSPLPSPR</sequence>
<comment type="caution">
    <text evidence="1">The sequence shown here is derived from an EMBL/GenBank/DDBJ whole genome shotgun (WGS) entry which is preliminary data.</text>
</comment>
<accession>A0ACC0WY27</accession>
<dbReference type="Proteomes" id="UP001163321">
    <property type="component" value="Chromosome 1"/>
</dbReference>
<protein>
    <submittedName>
        <fullName evidence="1">Uncharacterized protein</fullName>
    </submittedName>
</protein>
<keyword evidence="2" id="KW-1185">Reference proteome</keyword>
<dbReference type="EMBL" id="CM047580">
    <property type="protein sequence ID" value="KAI9922596.1"/>
    <property type="molecule type" value="Genomic_DNA"/>
</dbReference>